<dbReference type="PANTHER" id="PTHR11960:SF8">
    <property type="entry name" value="EUKARYOTIC TRANSLATION INITIATION FACTOR 4E1-RELATED"/>
    <property type="match status" value="1"/>
</dbReference>
<dbReference type="InterPro" id="IPR001040">
    <property type="entry name" value="TIF_eIF_4E"/>
</dbReference>
<keyword evidence="5 6" id="KW-0648">Protein biosynthesis</keyword>
<comment type="caution">
    <text evidence="7">The sequence shown here is derived from an EMBL/GenBank/DDBJ whole genome shotgun (WGS) entry which is preliminary data.</text>
</comment>
<name>A0A1Z5JDZ6_FISSO</name>
<gene>
    <name evidence="7" type="ORF">FisN_1Hh170</name>
</gene>
<dbReference type="AlphaFoldDB" id="A0A1Z5JDZ6"/>
<keyword evidence="2 6" id="KW-0396">Initiation factor</keyword>
<evidence type="ECO:0000256" key="2">
    <source>
        <dbReference type="ARBA" id="ARBA00022540"/>
    </source>
</evidence>
<evidence type="ECO:0000256" key="3">
    <source>
        <dbReference type="ARBA" id="ARBA00022845"/>
    </source>
</evidence>
<dbReference type="Pfam" id="PF01652">
    <property type="entry name" value="IF4E"/>
    <property type="match status" value="1"/>
</dbReference>
<dbReference type="Proteomes" id="UP000198406">
    <property type="component" value="Unassembled WGS sequence"/>
</dbReference>
<dbReference type="GO" id="GO:0003743">
    <property type="term" value="F:translation initiation factor activity"/>
    <property type="evidence" value="ECO:0007669"/>
    <property type="project" value="UniProtKB-KW"/>
</dbReference>
<accession>A0A1Z5JDZ6</accession>
<evidence type="ECO:0000256" key="4">
    <source>
        <dbReference type="ARBA" id="ARBA00022884"/>
    </source>
</evidence>
<reference evidence="7 8" key="1">
    <citation type="journal article" date="2015" name="Plant Cell">
        <title>Oil accumulation by the oleaginous diatom Fistulifera solaris as revealed by the genome and transcriptome.</title>
        <authorList>
            <person name="Tanaka T."/>
            <person name="Maeda Y."/>
            <person name="Veluchamy A."/>
            <person name="Tanaka M."/>
            <person name="Abida H."/>
            <person name="Marechal E."/>
            <person name="Bowler C."/>
            <person name="Muto M."/>
            <person name="Sunaga Y."/>
            <person name="Tanaka M."/>
            <person name="Yoshino T."/>
            <person name="Taniguchi T."/>
            <person name="Fukuda Y."/>
            <person name="Nemoto M."/>
            <person name="Matsumoto M."/>
            <person name="Wong P.S."/>
            <person name="Aburatani S."/>
            <person name="Fujibuchi W."/>
        </authorList>
    </citation>
    <scope>NUCLEOTIDE SEQUENCE [LARGE SCALE GENOMIC DNA]</scope>
    <source>
        <strain evidence="7 8">JPCC DA0580</strain>
    </source>
</reference>
<evidence type="ECO:0000256" key="1">
    <source>
        <dbReference type="ARBA" id="ARBA00009860"/>
    </source>
</evidence>
<keyword evidence="8" id="KW-1185">Reference proteome</keyword>
<dbReference type="InParanoid" id="A0A1Z5JDZ6"/>
<dbReference type="GO" id="GO:0006417">
    <property type="term" value="P:regulation of translation"/>
    <property type="evidence" value="ECO:0007669"/>
    <property type="project" value="UniProtKB-KW"/>
</dbReference>
<sequence length="209" mass="23768">MTQDNQEMDDSEHTKSSLSKCIPSDVNLHRTWSIWYDNPKMVVGGDWKDCLQKLATFKTVGEFWSLYNNIKAPSQVPLQSNYSVFVENVEPTWEDPANINGGKFILTINKKESRVGKTDKYWLFTLMAMLGETLDTSGSEIVGAVVSVRKSESRVSLWLKGTNKDTCERVGEKWKKTLEMDSATTIKFQAHKVAKATGRSFRNEVQFQV</sequence>
<dbReference type="Gene3D" id="3.30.760.10">
    <property type="entry name" value="RNA Cap, Translation Initiation Factor Eif4e"/>
    <property type="match status" value="1"/>
</dbReference>
<dbReference type="FunCoup" id="A0A1Z5JDZ6">
    <property type="interactions" value="159"/>
</dbReference>
<evidence type="ECO:0000256" key="5">
    <source>
        <dbReference type="ARBA" id="ARBA00022917"/>
    </source>
</evidence>
<dbReference type="InterPro" id="IPR023398">
    <property type="entry name" value="TIF_eIF4e-like"/>
</dbReference>
<comment type="similarity">
    <text evidence="1 6">Belongs to the eukaryotic initiation factor 4E family.</text>
</comment>
<organism evidence="7 8">
    <name type="scientific">Fistulifera solaris</name>
    <name type="common">Oleaginous diatom</name>
    <dbReference type="NCBI Taxonomy" id="1519565"/>
    <lineage>
        <taxon>Eukaryota</taxon>
        <taxon>Sar</taxon>
        <taxon>Stramenopiles</taxon>
        <taxon>Ochrophyta</taxon>
        <taxon>Bacillariophyta</taxon>
        <taxon>Bacillariophyceae</taxon>
        <taxon>Bacillariophycidae</taxon>
        <taxon>Naviculales</taxon>
        <taxon>Naviculaceae</taxon>
        <taxon>Fistulifera</taxon>
    </lineage>
</organism>
<evidence type="ECO:0000313" key="8">
    <source>
        <dbReference type="Proteomes" id="UP000198406"/>
    </source>
</evidence>
<dbReference type="GO" id="GO:0000340">
    <property type="term" value="F:RNA 7-methylguanosine cap binding"/>
    <property type="evidence" value="ECO:0007669"/>
    <property type="project" value="TreeGrafter"/>
</dbReference>
<keyword evidence="3" id="KW-0810">Translation regulation</keyword>
<evidence type="ECO:0000313" key="7">
    <source>
        <dbReference type="EMBL" id="GAX12240.1"/>
    </source>
</evidence>
<dbReference type="SUPFAM" id="SSF55418">
    <property type="entry name" value="eIF4e-like"/>
    <property type="match status" value="1"/>
</dbReference>
<proteinExistence type="inferred from homology"/>
<dbReference type="GO" id="GO:0016281">
    <property type="term" value="C:eukaryotic translation initiation factor 4F complex"/>
    <property type="evidence" value="ECO:0007669"/>
    <property type="project" value="TreeGrafter"/>
</dbReference>
<dbReference type="OrthoDB" id="590761at2759"/>
<dbReference type="EMBL" id="BDSP01000050">
    <property type="protein sequence ID" value="GAX12240.1"/>
    <property type="molecule type" value="Genomic_DNA"/>
</dbReference>
<keyword evidence="4 6" id="KW-0694">RNA-binding</keyword>
<evidence type="ECO:0000256" key="6">
    <source>
        <dbReference type="RuleBase" id="RU004374"/>
    </source>
</evidence>
<protein>
    <submittedName>
        <fullName evidence="7">Translation initiation factor 4E</fullName>
    </submittedName>
</protein>
<dbReference type="PANTHER" id="PTHR11960">
    <property type="entry name" value="EUKARYOTIC TRANSLATION INITIATION FACTOR 4E RELATED"/>
    <property type="match status" value="1"/>
</dbReference>